<accession>A0A8X6LL67</accession>
<name>A0A8X6LL67_TRICU</name>
<dbReference type="PANTHER" id="PTHR46481:SF9">
    <property type="entry name" value="ZINC FINGER BED DOMAIN-CONTAINING PROTEIN 1-LIKE"/>
    <property type="match status" value="1"/>
</dbReference>
<dbReference type="OrthoDB" id="1607513at2759"/>
<dbReference type="InterPro" id="IPR012337">
    <property type="entry name" value="RNaseH-like_sf"/>
</dbReference>
<dbReference type="Pfam" id="PF05699">
    <property type="entry name" value="Dimer_Tnp_hAT"/>
    <property type="match status" value="1"/>
</dbReference>
<comment type="caution">
    <text evidence="3">The sequence shown here is derived from an EMBL/GenBank/DDBJ whole genome shotgun (WGS) entry which is preliminary data.</text>
</comment>
<evidence type="ECO:0000256" key="1">
    <source>
        <dbReference type="SAM" id="MobiDB-lite"/>
    </source>
</evidence>
<proteinExistence type="predicted"/>
<dbReference type="PANTHER" id="PTHR46481">
    <property type="entry name" value="ZINC FINGER BED DOMAIN-CONTAINING PROTEIN 4"/>
    <property type="match status" value="1"/>
</dbReference>
<dbReference type="InterPro" id="IPR008906">
    <property type="entry name" value="HATC_C_dom"/>
</dbReference>
<dbReference type="Proteomes" id="UP000887116">
    <property type="component" value="Unassembled WGS sequence"/>
</dbReference>
<organism evidence="3 4">
    <name type="scientific">Trichonephila clavata</name>
    <name type="common">Joro spider</name>
    <name type="synonym">Nephila clavata</name>
    <dbReference type="NCBI Taxonomy" id="2740835"/>
    <lineage>
        <taxon>Eukaryota</taxon>
        <taxon>Metazoa</taxon>
        <taxon>Ecdysozoa</taxon>
        <taxon>Arthropoda</taxon>
        <taxon>Chelicerata</taxon>
        <taxon>Arachnida</taxon>
        <taxon>Araneae</taxon>
        <taxon>Araneomorphae</taxon>
        <taxon>Entelegynae</taxon>
        <taxon>Araneoidea</taxon>
        <taxon>Nephilidae</taxon>
        <taxon>Trichonephila</taxon>
    </lineage>
</organism>
<keyword evidence="4" id="KW-1185">Reference proteome</keyword>
<dbReference type="GO" id="GO:0046983">
    <property type="term" value="F:protein dimerization activity"/>
    <property type="evidence" value="ECO:0007669"/>
    <property type="project" value="InterPro"/>
</dbReference>
<dbReference type="EMBL" id="BMAO01016964">
    <property type="protein sequence ID" value="GFR12427.1"/>
    <property type="molecule type" value="Genomic_DNA"/>
</dbReference>
<evidence type="ECO:0000313" key="4">
    <source>
        <dbReference type="Proteomes" id="UP000887116"/>
    </source>
</evidence>
<evidence type="ECO:0000259" key="2">
    <source>
        <dbReference type="Pfam" id="PF05699"/>
    </source>
</evidence>
<evidence type="ECO:0000313" key="3">
    <source>
        <dbReference type="EMBL" id="GFR12427.1"/>
    </source>
</evidence>
<feature type="region of interest" description="Disordered" evidence="1">
    <location>
        <begin position="65"/>
        <end position="84"/>
    </location>
</feature>
<dbReference type="InterPro" id="IPR052035">
    <property type="entry name" value="ZnF_BED_domain_contain"/>
</dbReference>
<dbReference type="SUPFAM" id="SSF53098">
    <property type="entry name" value="Ribonuclease H-like"/>
    <property type="match status" value="1"/>
</dbReference>
<feature type="compositionally biased region" description="Polar residues" evidence="1">
    <location>
        <begin position="66"/>
        <end position="79"/>
    </location>
</feature>
<protein>
    <submittedName>
        <fullName evidence="3">Dimer_Tnp_hAT domain-containing protein</fullName>
    </submittedName>
</protein>
<reference evidence="3" key="1">
    <citation type="submission" date="2020-07" db="EMBL/GenBank/DDBJ databases">
        <title>Multicomponent nature underlies the extraordinary mechanical properties of spider dragline silk.</title>
        <authorList>
            <person name="Kono N."/>
            <person name="Nakamura H."/>
            <person name="Mori M."/>
            <person name="Yoshida Y."/>
            <person name="Ohtoshi R."/>
            <person name="Malay A.D."/>
            <person name="Moran D.A.P."/>
            <person name="Tomita M."/>
            <person name="Numata K."/>
            <person name="Arakawa K."/>
        </authorList>
    </citation>
    <scope>NUCLEOTIDE SEQUENCE</scope>
</reference>
<dbReference type="AlphaFoldDB" id="A0A8X6LL67"/>
<gene>
    <name evidence="3" type="primary">AVEN_199268_1</name>
    <name evidence="3" type="ORF">TNCT_595141</name>
</gene>
<feature type="domain" description="HAT C-terminal dimerisation" evidence="2">
    <location>
        <begin position="84"/>
        <end position="150"/>
    </location>
</feature>
<sequence length="151" mass="17329">MPSNLQLSTLCDPRFRLNFIESPEEVKKLADAKMRNIYTTQETSNSETRTKEQNKKGLTKFFDVFGSNSNSENTRNPSQEAEKELNEYLSMPRVSFEHDPLDWWKVHYESFPSLKVLARKYLCIQGSSVASERVFSSGGSVITRQRASLLP</sequence>